<feature type="region of interest" description="Disordered" evidence="5">
    <location>
        <begin position="1"/>
        <end position="35"/>
    </location>
</feature>
<dbReference type="AlphaFoldDB" id="A0A811MYX8"/>
<evidence type="ECO:0000256" key="1">
    <source>
        <dbReference type="ARBA" id="ARBA00004167"/>
    </source>
</evidence>
<evidence type="ECO:0000256" key="4">
    <source>
        <dbReference type="ARBA" id="ARBA00023136"/>
    </source>
</evidence>
<dbReference type="GO" id="GO:0098542">
    <property type="term" value="P:defense response to other organism"/>
    <property type="evidence" value="ECO:0007669"/>
    <property type="project" value="InterPro"/>
</dbReference>
<keyword evidence="9" id="KW-1185">Reference proteome</keyword>
<accession>A0A811MYX8</accession>
<dbReference type="SUPFAM" id="SSF117070">
    <property type="entry name" value="LEA14-like"/>
    <property type="match status" value="1"/>
</dbReference>
<evidence type="ECO:0000256" key="2">
    <source>
        <dbReference type="ARBA" id="ARBA00022692"/>
    </source>
</evidence>
<reference evidence="8" key="1">
    <citation type="submission" date="2020-10" db="EMBL/GenBank/DDBJ databases">
        <authorList>
            <person name="Han B."/>
            <person name="Lu T."/>
            <person name="Zhao Q."/>
            <person name="Huang X."/>
            <person name="Zhao Y."/>
        </authorList>
    </citation>
    <scope>NUCLEOTIDE SEQUENCE</scope>
</reference>
<evidence type="ECO:0000256" key="6">
    <source>
        <dbReference type="SAM" id="Phobius"/>
    </source>
</evidence>
<dbReference type="Proteomes" id="UP000604825">
    <property type="component" value="Unassembled WGS sequence"/>
</dbReference>
<keyword evidence="2 6" id="KW-0812">Transmembrane</keyword>
<dbReference type="InterPro" id="IPR004864">
    <property type="entry name" value="LEA_2"/>
</dbReference>
<keyword evidence="3 6" id="KW-1133">Transmembrane helix</keyword>
<protein>
    <recommendedName>
        <fullName evidence="7">Late embryogenesis abundant protein LEA-2 subgroup domain-containing protein</fullName>
    </recommendedName>
</protein>
<comment type="subcellular location">
    <subcellularLocation>
        <location evidence="1">Membrane</location>
        <topology evidence="1">Single-pass membrane protein</topology>
    </subcellularLocation>
</comment>
<name>A0A811MYX8_9POAL</name>
<proteinExistence type="predicted"/>
<evidence type="ECO:0000256" key="3">
    <source>
        <dbReference type="ARBA" id="ARBA00022989"/>
    </source>
</evidence>
<feature type="transmembrane region" description="Helical" evidence="6">
    <location>
        <begin position="42"/>
        <end position="69"/>
    </location>
</feature>
<dbReference type="Gene3D" id="2.60.40.1820">
    <property type="match status" value="1"/>
</dbReference>
<evidence type="ECO:0000256" key="5">
    <source>
        <dbReference type="SAM" id="MobiDB-lite"/>
    </source>
</evidence>
<evidence type="ECO:0000313" key="9">
    <source>
        <dbReference type="Proteomes" id="UP000604825"/>
    </source>
</evidence>
<dbReference type="PANTHER" id="PTHR31234">
    <property type="entry name" value="LATE EMBRYOGENESIS ABUNDANT (LEA) HYDROXYPROLINE-RICH GLYCOPROTEIN FAMILY"/>
    <property type="match status" value="1"/>
</dbReference>
<feature type="domain" description="Late embryogenesis abundant protein LEA-2 subgroup" evidence="7">
    <location>
        <begin position="103"/>
        <end position="192"/>
    </location>
</feature>
<dbReference type="EMBL" id="CAJGYO010000002">
    <property type="protein sequence ID" value="CAD6213309.1"/>
    <property type="molecule type" value="Genomic_DNA"/>
</dbReference>
<dbReference type="Pfam" id="PF03168">
    <property type="entry name" value="LEA_2"/>
    <property type="match status" value="1"/>
</dbReference>
<organism evidence="8 9">
    <name type="scientific">Miscanthus lutarioriparius</name>
    <dbReference type="NCBI Taxonomy" id="422564"/>
    <lineage>
        <taxon>Eukaryota</taxon>
        <taxon>Viridiplantae</taxon>
        <taxon>Streptophyta</taxon>
        <taxon>Embryophyta</taxon>
        <taxon>Tracheophyta</taxon>
        <taxon>Spermatophyta</taxon>
        <taxon>Magnoliopsida</taxon>
        <taxon>Liliopsida</taxon>
        <taxon>Poales</taxon>
        <taxon>Poaceae</taxon>
        <taxon>PACMAD clade</taxon>
        <taxon>Panicoideae</taxon>
        <taxon>Andropogonodae</taxon>
        <taxon>Andropogoneae</taxon>
        <taxon>Saccharinae</taxon>
        <taxon>Miscanthus</taxon>
    </lineage>
</organism>
<comment type="caution">
    <text evidence="8">The sequence shown here is derived from an EMBL/GenBank/DDBJ whole genome shotgun (WGS) entry which is preliminary data.</text>
</comment>
<dbReference type="OrthoDB" id="1929523at2759"/>
<evidence type="ECO:0000259" key="7">
    <source>
        <dbReference type="Pfam" id="PF03168"/>
    </source>
</evidence>
<dbReference type="InterPro" id="IPR044839">
    <property type="entry name" value="NDR1-like"/>
</dbReference>
<gene>
    <name evidence="8" type="ORF">NCGR_LOCUS8936</name>
</gene>
<sequence>MDSDAAVLPTHTTTTTTPPPHSKNQQADELRHQSSRRRRRRYAYVCLLVSLGAALLLGITLLVLFLTVLRVRDPTTRLVSSRVIGFAPGPGPDFQFNLTMLLTVGVHNPNPASFSYASGAAQLWYRGVLVGVAGVDPGHIPSKGDGTMELVMTVLSSSFGAELAQLVKDMEAGAVPLDASARVPGKVAIFGVLKLPAVAYSDCHVIFGVPEMKVRSQVCHDHTKL</sequence>
<dbReference type="GO" id="GO:0016020">
    <property type="term" value="C:membrane"/>
    <property type="evidence" value="ECO:0007669"/>
    <property type="project" value="UniProtKB-SubCell"/>
</dbReference>
<dbReference type="PANTHER" id="PTHR31234:SF2">
    <property type="entry name" value="OS05G0199100 PROTEIN"/>
    <property type="match status" value="1"/>
</dbReference>
<keyword evidence="4 6" id="KW-0472">Membrane</keyword>
<evidence type="ECO:0000313" key="8">
    <source>
        <dbReference type="EMBL" id="CAD6213309.1"/>
    </source>
</evidence>